<organism evidence="2 3">
    <name type="scientific">Tolypocladium capitatum</name>
    <dbReference type="NCBI Taxonomy" id="45235"/>
    <lineage>
        <taxon>Eukaryota</taxon>
        <taxon>Fungi</taxon>
        <taxon>Dikarya</taxon>
        <taxon>Ascomycota</taxon>
        <taxon>Pezizomycotina</taxon>
        <taxon>Sordariomycetes</taxon>
        <taxon>Hypocreomycetidae</taxon>
        <taxon>Hypocreales</taxon>
        <taxon>Ophiocordycipitaceae</taxon>
        <taxon>Tolypocladium</taxon>
    </lineage>
</organism>
<feature type="region of interest" description="Disordered" evidence="1">
    <location>
        <begin position="255"/>
        <end position="274"/>
    </location>
</feature>
<dbReference type="EMBL" id="NRSZ01000551">
    <property type="protein sequence ID" value="PNY26441.1"/>
    <property type="molecule type" value="Genomic_DNA"/>
</dbReference>
<feature type="region of interest" description="Disordered" evidence="1">
    <location>
        <begin position="285"/>
        <end position="317"/>
    </location>
</feature>
<evidence type="ECO:0000256" key="1">
    <source>
        <dbReference type="SAM" id="MobiDB-lite"/>
    </source>
</evidence>
<reference evidence="2 3" key="1">
    <citation type="submission" date="2017-08" db="EMBL/GenBank/DDBJ databases">
        <title>Harnessing the power of phylogenomics to disentangle the directionality and signatures of interkingdom host jumping in the parasitic fungal genus Tolypocladium.</title>
        <authorList>
            <person name="Quandt C.A."/>
            <person name="Patterson W."/>
            <person name="Spatafora J.W."/>
        </authorList>
    </citation>
    <scope>NUCLEOTIDE SEQUENCE [LARGE SCALE GENOMIC DNA]</scope>
    <source>
        <strain evidence="2 3">CBS 113982</strain>
    </source>
</reference>
<evidence type="ECO:0000313" key="2">
    <source>
        <dbReference type="EMBL" id="PNY26441.1"/>
    </source>
</evidence>
<comment type="caution">
    <text evidence="2">The sequence shown here is derived from an EMBL/GenBank/DDBJ whole genome shotgun (WGS) entry which is preliminary data.</text>
</comment>
<dbReference type="Proteomes" id="UP000236621">
    <property type="component" value="Unassembled WGS sequence"/>
</dbReference>
<keyword evidence="3" id="KW-1185">Reference proteome</keyword>
<sequence length="317" mass="34376">MQPRRTATHPQRMDSRLRRVPVQPLAVRVPRQAVHDGPANAARAVDLQAQVVVRASDGVVVLVDDKVRAMTLAGAEFIQRGVGRDGEGRRRRLRDARGGEQRGEVGEVVGDARGARLDGRGGGLRFLGVAFWGGRGWGEEGPLEVALLDQGIGDEGWAGGAFDGPRGDGVAVPSRFRRAEAHGTWDGIPTHDRPRPWNADVDSGKTRLNPRLQTPCSHHPNRLLCARFHRTISARRFRPCRLSLGLHRRRLPSPSPIAVAHRRPPRTDVTPASVARSTAVGTRRLSQRGGAAIPSRPRAALHRAAPRRAACDNGLAA</sequence>
<evidence type="ECO:0000313" key="3">
    <source>
        <dbReference type="Proteomes" id="UP000236621"/>
    </source>
</evidence>
<protein>
    <submittedName>
        <fullName evidence="2">Uncharacterized protein</fullName>
    </submittedName>
</protein>
<dbReference type="AlphaFoldDB" id="A0A2K3QG10"/>
<gene>
    <name evidence="2" type="ORF">TCAP_03629</name>
</gene>
<name>A0A2K3QG10_9HYPO</name>
<dbReference type="OrthoDB" id="10654520at2759"/>
<accession>A0A2K3QG10</accession>
<proteinExistence type="predicted"/>